<name>A0A645GU06_9ZZZZ</name>
<gene>
    <name evidence="1" type="ORF">SDC9_176915</name>
</gene>
<protein>
    <submittedName>
        <fullName evidence="1">Uncharacterized protein</fullName>
    </submittedName>
</protein>
<organism evidence="1">
    <name type="scientific">bioreactor metagenome</name>
    <dbReference type="NCBI Taxonomy" id="1076179"/>
    <lineage>
        <taxon>unclassified sequences</taxon>
        <taxon>metagenomes</taxon>
        <taxon>ecological metagenomes</taxon>
    </lineage>
</organism>
<dbReference type="EMBL" id="VSSQ01080176">
    <property type="protein sequence ID" value="MPN29462.1"/>
    <property type="molecule type" value="Genomic_DNA"/>
</dbReference>
<sequence length="77" mass="8285">MIFKREGHGGPAIDIITVSLKLLLTADIELDDRHWEGLRLAFPGFAGVDARLVGSGVARAAVSRRGLLAGHSRKFFG</sequence>
<comment type="caution">
    <text evidence="1">The sequence shown here is derived from an EMBL/GenBank/DDBJ whole genome shotgun (WGS) entry which is preliminary data.</text>
</comment>
<evidence type="ECO:0000313" key="1">
    <source>
        <dbReference type="EMBL" id="MPN29462.1"/>
    </source>
</evidence>
<proteinExistence type="predicted"/>
<dbReference type="AlphaFoldDB" id="A0A645GU06"/>
<accession>A0A645GU06</accession>
<reference evidence="1" key="1">
    <citation type="submission" date="2019-08" db="EMBL/GenBank/DDBJ databases">
        <authorList>
            <person name="Kucharzyk K."/>
            <person name="Murdoch R.W."/>
            <person name="Higgins S."/>
            <person name="Loffler F."/>
        </authorList>
    </citation>
    <scope>NUCLEOTIDE SEQUENCE</scope>
</reference>